<comment type="subcellular location">
    <subcellularLocation>
        <location evidence="1">Endoplasmic reticulum membrane</location>
        <topology evidence="1">Multi-pass membrane protein</topology>
    </subcellularLocation>
</comment>
<dbReference type="AlphaFoldDB" id="A0AAX4KGI7"/>
<dbReference type="PANTHER" id="PTHR10556:SF28">
    <property type="entry name" value="VERY-LONG-CHAIN ENOYL-COA REDUCTASE"/>
    <property type="match status" value="1"/>
</dbReference>
<dbReference type="KEGG" id="ker:91101397"/>
<organism evidence="12 13">
    <name type="scientific">Kwoniella europaea PYCC6329</name>
    <dbReference type="NCBI Taxonomy" id="1423913"/>
    <lineage>
        <taxon>Eukaryota</taxon>
        <taxon>Fungi</taxon>
        <taxon>Dikarya</taxon>
        <taxon>Basidiomycota</taxon>
        <taxon>Agaricomycotina</taxon>
        <taxon>Tremellomycetes</taxon>
        <taxon>Tremellales</taxon>
        <taxon>Cryptococcaceae</taxon>
        <taxon>Kwoniella</taxon>
    </lineage>
</organism>
<keyword evidence="4" id="KW-0812">Transmembrane</keyword>
<dbReference type="GO" id="GO:0005789">
    <property type="term" value="C:endoplasmic reticulum membrane"/>
    <property type="evidence" value="ECO:0007669"/>
    <property type="project" value="UniProtKB-SubCell"/>
</dbReference>
<evidence type="ECO:0000256" key="5">
    <source>
        <dbReference type="ARBA" id="ARBA00022857"/>
    </source>
</evidence>
<dbReference type="PROSITE" id="PS50244">
    <property type="entry name" value="S5A_REDUCTASE"/>
    <property type="match status" value="1"/>
</dbReference>
<proteinExistence type="inferred from homology"/>
<evidence type="ECO:0000256" key="4">
    <source>
        <dbReference type="ARBA" id="ARBA00022692"/>
    </source>
</evidence>
<dbReference type="InterPro" id="IPR029071">
    <property type="entry name" value="Ubiquitin-like_domsf"/>
</dbReference>
<evidence type="ECO:0000313" key="13">
    <source>
        <dbReference type="Proteomes" id="UP001358614"/>
    </source>
</evidence>
<sequence>MVAITVSVPGKPTVNLDFANKHPDQVTIKDVKIAIQAKFPKFVPNRQRLVFPSPSPTSTSDKPLPLTDESKPLSSYGVGDGSKLKLKDLGPQVNYRTLYLMEYIGPLILNPLLLKFSTLVWGQYEYSALQTTVRNLLMIHFSKRFLESAFVHRFSRASAPLKFVFRNCLHYWGVSGILIGLTLYRPGYSAEALKGTIYDNPNWIKGWAIFFLVTELLNLNTHLHLRSLRQPPGQPRKYPTGLGFGLAVCANYWFEIAGIVALVIMTGGDIGTIVYGYLGTSMMKVWADQKYARYKKEFDPKVFPGKRYKLFPPFY</sequence>
<dbReference type="SUPFAM" id="SSF54236">
    <property type="entry name" value="Ubiquitin-like"/>
    <property type="match status" value="1"/>
</dbReference>
<dbReference type="GeneID" id="91101397"/>
<accession>A0AAX4KGI7</accession>
<comment type="similarity">
    <text evidence="2">Belongs to the steroid 5-alpha reductase family.</text>
</comment>
<name>A0AAX4KGI7_9TREE</name>
<dbReference type="Gene3D" id="3.10.20.90">
    <property type="entry name" value="Phosphatidylinositol 3-kinase Catalytic Subunit, Chain A, domain 1"/>
    <property type="match status" value="1"/>
</dbReference>
<protein>
    <recommendedName>
        <fullName evidence="11">3-oxo-5-alpha-steroid 4-dehydrogenase C-terminal domain-containing protein</fullName>
    </recommendedName>
</protein>
<dbReference type="InterPro" id="IPR001104">
    <property type="entry name" value="3-oxo-5_a-steroid_4-DH_C"/>
</dbReference>
<keyword evidence="6" id="KW-1133">Transmembrane helix</keyword>
<evidence type="ECO:0000256" key="3">
    <source>
        <dbReference type="ARBA" id="ARBA00022516"/>
    </source>
</evidence>
<evidence type="ECO:0000256" key="2">
    <source>
        <dbReference type="ARBA" id="ARBA00007742"/>
    </source>
</evidence>
<dbReference type="RefSeq" id="XP_066082490.1">
    <property type="nucleotide sequence ID" value="XM_066226393.1"/>
</dbReference>
<evidence type="ECO:0000256" key="8">
    <source>
        <dbReference type="ARBA" id="ARBA00023098"/>
    </source>
</evidence>
<evidence type="ECO:0000259" key="11">
    <source>
        <dbReference type="Pfam" id="PF02544"/>
    </source>
</evidence>
<keyword evidence="3" id="KW-0444">Lipid biosynthesis</keyword>
<reference evidence="12 13" key="1">
    <citation type="submission" date="2024-01" db="EMBL/GenBank/DDBJ databases">
        <title>Comparative genomics of Cryptococcus and Kwoniella reveals pathogenesis evolution and contrasting modes of karyotype evolution via chromosome fusion or intercentromeric recombination.</title>
        <authorList>
            <person name="Coelho M.A."/>
            <person name="David-Palma M."/>
            <person name="Shea T."/>
            <person name="Bowers K."/>
            <person name="McGinley-Smith S."/>
            <person name="Mohammad A.W."/>
            <person name="Gnirke A."/>
            <person name="Yurkov A.M."/>
            <person name="Nowrousian M."/>
            <person name="Sun S."/>
            <person name="Cuomo C.A."/>
            <person name="Heitman J."/>
        </authorList>
    </citation>
    <scope>NUCLEOTIDE SEQUENCE [LARGE SCALE GENOMIC DNA]</scope>
    <source>
        <strain evidence="12 13">PYCC6329</strain>
    </source>
</reference>
<evidence type="ECO:0000256" key="10">
    <source>
        <dbReference type="SAM" id="MobiDB-lite"/>
    </source>
</evidence>
<keyword evidence="8" id="KW-0443">Lipid metabolism</keyword>
<evidence type="ECO:0000256" key="7">
    <source>
        <dbReference type="ARBA" id="ARBA00023002"/>
    </source>
</evidence>
<evidence type="ECO:0000256" key="6">
    <source>
        <dbReference type="ARBA" id="ARBA00022989"/>
    </source>
</evidence>
<dbReference type="EMBL" id="CP144089">
    <property type="protein sequence ID" value="WWD04523.1"/>
    <property type="molecule type" value="Genomic_DNA"/>
</dbReference>
<dbReference type="PANTHER" id="PTHR10556">
    <property type="entry name" value="3-OXO-5-ALPHA-STEROID 4-DEHYDROGENASE"/>
    <property type="match status" value="1"/>
</dbReference>
<evidence type="ECO:0000256" key="9">
    <source>
        <dbReference type="ARBA" id="ARBA00023136"/>
    </source>
</evidence>
<dbReference type="GO" id="GO:0042761">
    <property type="term" value="P:very long-chain fatty acid biosynthetic process"/>
    <property type="evidence" value="ECO:0007669"/>
    <property type="project" value="TreeGrafter"/>
</dbReference>
<keyword evidence="9" id="KW-0472">Membrane</keyword>
<keyword evidence="7" id="KW-0560">Oxidoreductase</keyword>
<dbReference type="Proteomes" id="UP001358614">
    <property type="component" value="Chromosome 1"/>
</dbReference>
<keyword evidence="5" id="KW-0521">NADP</keyword>
<dbReference type="GO" id="GO:0016627">
    <property type="term" value="F:oxidoreductase activity, acting on the CH-CH group of donors"/>
    <property type="evidence" value="ECO:0007669"/>
    <property type="project" value="InterPro"/>
</dbReference>
<dbReference type="Pfam" id="PF02544">
    <property type="entry name" value="Steroid_dh"/>
    <property type="match status" value="1"/>
</dbReference>
<dbReference type="InterPro" id="IPR039357">
    <property type="entry name" value="SRD5A/TECR"/>
</dbReference>
<feature type="domain" description="3-oxo-5-alpha-steroid 4-dehydrogenase C-terminal" evidence="11">
    <location>
        <begin position="159"/>
        <end position="315"/>
    </location>
</feature>
<keyword evidence="13" id="KW-1185">Reference proteome</keyword>
<feature type="region of interest" description="Disordered" evidence="10">
    <location>
        <begin position="50"/>
        <end position="74"/>
    </location>
</feature>
<gene>
    <name evidence="12" type="ORF">V865_002593</name>
</gene>
<feature type="compositionally biased region" description="Low complexity" evidence="10">
    <location>
        <begin position="56"/>
        <end position="67"/>
    </location>
</feature>
<evidence type="ECO:0000256" key="1">
    <source>
        <dbReference type="ARBA" id="ARBA00004477"/>
    </source>
</evidence>
<evidence type="ECO:0000313" key="12">
    <source>
        <dbReference type="EMBL" id="WWD04523.1"/>
    </source>
</evidence>